<protein>
    <recommendedName>
        <fullName evidence="1">SCP domain-containing protein</fullName>
    </recommendedName>
</protein>
<gene>
    <name evidence="2" type="ORF">PPENT_87.1.T0140252</name>
</gene>
<organism evidence="2 3">
    <name type="scientific">Paramecium pentaurelia</name>
    <dbReference type="NCBI Taxonomy" id="43138"/>
    <lineage>
        <taxon>Eukaryota</taxon>
        <taxon>Sar</taxon>
        <taxon>Alveolata</taxon>
        <taxon>Ciliophora</taxon>
        <taxon>Intramacronucleata</taxon>
        <taxon>Oligohymenophorea</taxon>
        <taxon>Peniculida</taxon>
        <taxon>Parameciidae</taxon>
        <taxon>Paramecium</taxon>
    </lineage>
</organism>
<dbReference type="AlphaFoldDB" id="A0A8S1T1W8"/>
<keyword evidence="3" id="KW-1185">Reference proteome</keyword>
<evidence type="ECO:0000313" key="3">
    <source>
        <dbReference type="Proteomes" id="UP000689195"/>
    </source>
</evidence>
<dbReference type="Proteomes" id="UP000689195">
    <property type="component" value="Unassembled WGS sequence"/>
</dbReference>
<dbReference type="OrthoDB" id="292500at2759"/>
<evidence type="ECO:0000259" key="1">
    <source>
        <dbReference type="Pfam" id="PF00188"/>
    </source>
</evidence>
<feature type="domain" description="SCP" evidence="1">
    <location>
        <begin position="40"/>
        <end position="161"/>
    </location>
</feature>
<reference evidence="2" key="1">
    <citation type="submission" date="2021-01" db="EMBL/GenBank/DDBJ databases">
        <authorList>
            <consortium name="Genoscope - CEA"/>
            <person name="William W."/>
        </authorList>
    </citation>
    <scope>NUCLEOTIDE SEQUENCE</scope>
</reference>
<accession>A0A8S1T1W8</accession>
<name>A0A8S1T1W8_9CILI</name>
<comment type="caution">
    <text evidence="2">The sequence shown here is derived from an EMBL/GenBank/DDBJ whole genome shotgun (WGS) entry which is preliminary data.</text>
</comment>
<evidence type="ECO:0000313" key="2">
    <source>
        <dbReference type="EMBL" id="CAD8145456.1"/>
    </source>
</evidence>
<sequence length="219" mass="25148">MILQAILISISLSLELPEKLCNITVSGISSKQASQFEQLLNRIRNEVATGRRANHKGQIQYAADMHIITWSKDMAKKAQECCDTCPEYPIFCRNLKGLTSFMIHKIIVHTQKWEWDPDFVLNEWMQSLDSAQQLLQSMLLQVGCGRALTPIKDKFLMYTVCFFDYPNRVDPYRPASSLNPANFCRLGRSSSYIGLCTSPYSKDNQLIWIKQESRLIESE</sequence>
<dbReference type="Pfam" id="PF00188">
    <property type="entry name" value="CAP"/>
    <property type="match status" value="1"/>
</dbReference>
<proteinExistence type="predicted"/>
<dbReference type="InterPro" id="IPR014044">
    <property type="entry name" value="CAP_dom"/>
</dbReference>
<dbReference type="EMBL" id="CAJJDO010000014">
    <property type="protein sequence ID" value="CAD8145456.1"/>
    <property type="molecule type" value="Genomic_DNA"/>
</dbReference>
<dbReference type="CDD" id="cd05380">
    <property type="entry name" value="CAP_euk"/>
    <property type="match status" value="1"/>
</dbReference>